<evidence type="ECO:0000259" key="1">
    <source>
        <dbReference type="PROSITE" id="PS51186"/>
    </source>
</evidence>
<dbReference type="EMBL" id="JAAXKX010000002">
    <property type="protein sequence ID" value="NKN32049.1"/>
    <property type="molecule type" value="Genomic_DNA"/>
</dbReference>
<protein>
    <submittedName>
        <fullName evidence="2">GNAT family N-acetyltransferase</fullName>
    </submittedName>
</protein>
<dbReference type="Proteomes" id="UP000740754">
    <property type="component" value="Unassembled WGS sequence"/>
</dbReference>
<dbReference type="InterPro" id="IPR000182">
    <property type="entry name" value="GNAT_dom"/>
</dbReference>
<keyword evidence="3" id="KW-1185">Reference proteome</keyword>
<dbReference type="SUPFAM" id="SSF55729">
    <property type="entry name" value="Acyl-CoA N-acyltransferases (Nat)"/>
    <property type="match status" value="1"/>
</dbReference>
<evidence type="ECO:0000313" key="3">
    <source>
        <dbReference type="Proteomes" id="UP000740754"/>
    </source>
</evidence>
<evidence type="ECO:0000313" key="2">
    <source>
        <dbReference type="EMBL" id="NKN32049.1"/>
    </source>
</evidence>
<proteinExistence type="predicted"/>
<dbReference type="Pfam" id="PF00583">
    <property type="entry name" value="Acetyltransf_1"/>
    <property type="match status" value="1"/>
</dbReference>
<feature type="domain" description="N-acetyltransferase" evidence="1">
    <location>
        <begin position="1"/>
        <end position="143"/>
    </location>
</feature>
<dbReference type="Gene3D" id="3.40.630.30">
    <property type="match status" value="1"/>
</dbReference>
<reference evidence="2 3" key="1">
    <citation type="submission" date="2020-04" db="EMBL/GenBank/DDBJ databases">
        <title>Draft Whole-Genome sequence of Marichromatium bheemlicum DSM 18632, type strain.</title>
        <authorList>
            <person name="Kyndt J.A."/>
            <person name="Meyer T.E."/>
        </authorList>
    </citation>
    <scope>NUCLEOTIDE SEQUENCE [LARGE SCALE GENOMIC DNA]</scope>
    <source>
        <strain evidence="2 3">DSM 18632</strain>
    </source>
</reference>
<sequence length="170" mass="18567">MEALPEIERSADTLFRTVPGLAWIADAPVLSVSAHLEAVRAGTSWVVGDSARPDPWGFLCAESVGRTLHLCQLAVCRSHQRRGGGRLLVQAALDWARARHCVALTLTTFRDLGWNAPFYAALGFQVVDASRLGPRLRAILQAEVAQGLASHQRCAMQLSLVDDLLWQDVD</sequence>
<organism evidence="2 3">
    <name type="scientific">Marichromatium bheemlicum</name>
    <dbReference type="NCBI Taxonomy" id="365339"/>
    <lineage>
        <taxon>Bacteria</taxon>
        <taxon>Pseudomonadati</taxon>
        <taxon>Pseudomonadota</taxon>
        <taxon>Gammaproteobacteria</taxon>
        <taxon>Chromatiales</taxon>
        <taxon>Chromatiaceae</taxon>
        <taxon>Marichromatium</taxon>
    </lineage>
</organism>
<dbReference type="InterPro" id="IPR016181">
    <property type="entry name" value="Acyl_CoA_acyltransferase"/>
</dbReference>
<gene>
    <name evidence="2" type="ORF">HF203_02265</name>
</gene>
<name>A0ABX1I3I0_9GAMM</name>
<accession>A0ABX1I3I0</accession>
<comment type="caution">
    <text evidence="2">The sequence shown here is derived from an EMBL/GenBank/DDBJ whole genome shotgun (WGS) entry which is preliminary data.</text>
</comment>
<dbReference type="CDD" id="cd04301">
    <property type="entry name" value="NAT_SF"/>
    <property type="match status" value="1"/>
</dbReference>
<dbReference type="PROSITE" id="PS51186">
    <property type="entry name" value="GNAT"/>
    <property type="match status" value="1"/>
</dbReference>